<feature type="compositionally biased region" description="Basic residues" evidence="1">
    <location>
        <begin position="426"/>
        <end position="435"/>
    </location>
</feature>
<keyword evidence="3" id="KW-1185">Reference proteome</keyword>
<feature type="compositionally biased region" description="Basic and acidic residues" evidence="1">
    <location>
        <begin position="408"/>
        <end position="418"/>
    </location>
</feature>
<dbReference type="AlphaFoldDB" id="F8JML8"/>
<keyword evidence="2" id="KW-0614">Plasmid</keyword>
<feature type="region of interest" description="Disordered" evidence="1">
    <location>
        <begin position="597"/>
        <end position="629"/>
    </location>
</feature>
<dbReference type="HOGENOM" id="CLU_016168_0_0_11"/>
<accession>G8XD42</accession>
<feature type="compositionally biased region" description="Basic and acidic residues" evidence="1">
    <location>
        <begin position="600"/>
        <end position="629"/>
    </location>
</feature>
<dbReference type="EMBL" id="CP003229">
    <property type="protein sequence ID" value="AEW98988.1"/>
    <property type="molecule type" value="Genomic_DNA"/>
</dbReference>
<feature type="region of interest" description="Disordered" evidence="1">
    <location>
        <begin position="360"/>
        <end position="457"/>
    </location>
</feature>
<evidence type="ECO:0000313" key="2">
    <source>
        <dbReference type="EMBL" id="AEW98988.1"/>
    </source>
</evidence>
<evidence type="ECO:0000313" key="3">
    <source>
        <dbReference type="Proteomes" id="UP000007842"/>
    </source>
</evidence>
<organism evidence="2 3">
    <name type="scientific">Streptantibioticus cattleyicolor (strain ATCC 35852 / DSM 46488 / JCM 4925 / NBRC 14057 / NRRL 8057)</name>
    <name type="common">Streptomyces cattleya</name>
    <dbReference type="NCBI Taxonomy" id="1003195"/>
    <lineage>
        <taxon>Bacteria</taxon>
        <taxon>Bacillati</taxon>
        <taxon>Actinomycetota</taxon>
        <taxon>Actinomycetes</taxon>
        <taxon>Kitasatosporales</taxon>
        <taxon>Streptomycetaceae</taxon>
        <taxon>Streptantibioticus</taxon>
    </lineage>
</organism>
<reference evidence="3" key="1">
    <citation type="submission" date="2011-12" db="EMBL/GenBank/DDBJ databases">
        <title>Complete genome sequence of Streptomyces cattleya strain DSM 46488.</title>
        <authorList>
            <person name="Ou H.-Y."/>
            <person name="Li P."/>
            <person name="Zhao C."/>
            <person name="O'Hagan D."/>
            <person name="Deng Z."/>
        </authorList>
    </citation>
    <scope>NUCLEOTIDE SEQUENCE [LARGE SCALE GENOMIC DNA]</scope>
    <source>
        <strain evidence="3">ATCC 35852 / DSM 46488 / JCM 4925 / NBRC 14057 / NRRL 8057</strain>
        <plasmid evidence="3">Plasmid pSCATT</plasmid>
    </source>
</reference>
<geneLocation type="plasmid" evidence="2 3">
    <name>pSCATT</name>
</geneLocation>
<name>F8JML8_STREN</name>
<gene>
    <name evidence="2" type="ordered locus">SCATT_p07950</name>
</gene>
<dbReference type="OrthoDB" id="4230136at2"/>
<sequence>MRRRLYTAVRTLLDEQPLVGLTDAARLSAVVLMAKADHRTCRTRIRAGELGRWIGMSESMVDHTVLPSLKESRAVTRRTTRTDSGRTTGLECVVMPLWQARRRGDVGHPLALSKKELVTLLRLLEALFAPGWGKGATPAGLLAGQRGRGAATDRLALLLLVLQAGSDGRVRLVGGSLPDGRGRAAATVARALGCSISGGSKVLARLKRLEAVVTVPVKTSSGLFGKTRLVVPAVAAANGRSGDGSADESSWDEPFEDDDEFDEMFPASEVSSVNEEETQPSPDRVILCDCCRHGHDGGPDGAQEAHQAEENGELAGDGWAQASFDDLADRAELRSPAAAPGGPGAEGADGTRTAHGIGVVSQHSDSEVPEHPAAVPLHPNHPSPTQVSPHVTVRSRFSGVAGRGSGGRPERADAREGARAAGVKPVGKRSVRRGAGRPLRGERPQIPAARAERSRGADPLAAFAVSAPPRDLREALAPVAAVWARLDRAGARIRVARAARDELARIAGVTGVDPAARMLAERLTRRLCEQGGPQAVADPVGWLLGRGLPRRGACGDVRCDDGVRMDTGATCPACALRVADRRTLRRVVAEEVTAGMAHAPEPERRAETERRLAARTRQDARQAAVRREQDLRRRAAREAEAARRRAEAEAAERARQALACADCGAERSAGRCAACTGRRAVHAVVERAVALVVAASTEPGDSAAGRRTAELTEANLRARIERECAAMAAAGGTPEGLAVQARLTAELAAAEYRRTALALLARAPEAEAEARRAYETALRAPGVRRAQALAEAQRQADAARSRTARHLLEARITAQRAATATDASEPDRYARQADRVRAALRAGRPAASAR</sequence>
<feature type="region of interest" description="Disordered" evidence="1">
    <location>
        <begin position="238"/>
        <end position="259"/>
    </location>
</feature>
<dbReference type="Proteomes" id="UP000007842">
    <property type="component" value="Plasmid pSCATT"/>
</dbReference>
<feature type="compositionally biased region" description="Acidic residues" evidence="1">
    <location>
        <begin position="245"/>
        <end position="259"/>
    </location>
</feature>
<dbReference type="PATRIC" id="fig|1003195.11.peg.902"/>
<evidence type="ECO:0000256" key="1">
    <source>
        <dbReference type="SAM" id="MobiDB-lite"/>
    </source>
</evidence>
<protein>
    <submittedName>
        <fullName evidence="2">Uncharacterized protein</fullName>
    </submittedName>
</protein>
<proteinExistence type="predicted"/>
<dbReference type="KEGG" id="scy:SCATT_p07950"/>
<accession>F8JML8</accession>
<dbReference type="KEGG" id="sct:SCAT_p0944"/>